<protein>
    <recommendedName>
        <fullName evidence="3">HNH nuclease domain-containing protein</fullName>
    </recommendedName>
</protein>
<proteinExistence type="predicted"/>
<reference evidence="1 2" key="1">
    <citation type="submission" date="2019-04" db="EMBL/GenBank/DDBJ databases">
        <title>Friends and foes A comparative genomics study of 23 Aspergillus species from section Flavi.</title>
        <authorList>
            <consortium name="DOE Joint Genome Institute"/>
            <person name="Kjaerbolling I."/>
            <person name="Vesth T."/>
            <person name="Frisvad J.C."/>
            <person name="Nybo J.L."/>
            <person name="Theobald S."/>
            <person name="Kildgaard S."/>
            <person name="Isbrandt T."/>
            <person name="Kuo A."/>
            <person name="Sato A."/>
            <person name="Lyhne E.K."/>
            <person name="Kogle M.E."/>
            <person name="Wiebenga A."/>
            <person name="Kun R.S."/>
            <person name="Lubbers R.J."/>
            <person name="Makela M.R."/>
            <person name="Barry K."/>
            <person name="Chovatia M."/>
            <person name="Clum A."/>
            <person name="Daum C."/>
            <person name="Haridas S."/>
            <person name="He G."/>
            <person name="LaButti K."/>
            <person name="Lipzen A."/>
            <person name="Mondo S."/>
            <person name="Riley R."/>
            <person name="Salamov A."/>
            <person name="Simmons B.A."/>
            <person name="Magnuson J.K."/>
            <person name="Henrissat B."/>
            <person name="Mortensen U.H."/>
            <person name="Larsen T.O."/>
            <person name="Devries R.P."/>
            <person name="Grigoriev I.V."/>
            <person name="Machida M."/>
            <person name="Baker S.E."/>
            <person name="Andersen M.R."/>
        </authorList>
    </citation>
    <scope>NUCLEOTIDE SEQUENCE [LARGE SCALE GENOMIC DNA]</scope>
    <source>
        <strain evidence="1 2">CBS 151.66</strain>
    </source>
</reference>
<keyword evidence="2" id="KW-1185">Reference proteome</keyword>
<evidence type="ECO:0000313" key="1">
    <source>
        <dbReference type="EMBL" id="KAB8075275.1"/>
    </source>
</evidence>
<evidence type="ECO:0000313" key="2">
    <source>
        <dbReference type="Proteomes" id="UP000326565"/>
    </source>
</evidence>
<name>A0A5N5X5D4_9EURO</name>
<gene>
    <name evidence="1" type="ORF">BDV29DRAFT_155766</name>
</gene>
<dbReference type="OrthoDB" id="2104739at2759"/>
<evidence type="ECO:0008006" key="3">
    <source>
        <dbReference type="Google" id="ProtNLM"/>
    </source>
</evidence>
<dbReference type="AlphaFoldDB" id="A0A5N5X5D4"/>
<sequence>MTNDAYDYYNDNQLRQLKPMLATGGTTPAITPSPRPGVDDCIEDLLSLKFDSATRRQSELRRICLQPAHIIPCVLGSFREDERLWHGQIWYCLYRYFPAIRDLFHRSDEKTSTASTM</sequence>
<dbReference type="Proteomes" id="UP000326565">
    <property type="component" value="Unassembled WGS sequence"/>
</dbReference>
<accession>A0A5N5X5D4</accession>
<dbReference type="EMBL" id="ML732196">
    <property type="protein sequence ID" value="KAB8075275.1"/>
    <property type="molecule type" value="Genomic_DNA"/>
</dbReference>
<organism evidence="1 2">
    <name type="scientific">Aspergillus leporis</name>
    <dbReference type="NCBI Taxonomy" id="41062"/>
    <lineage>
        <taxon>Eukaryota</taxon>
        <taxon>Fungi</taxon>
        <taxon>Dikarya</taxon>
        <taxon>Ascomycota</taxon>
        <taxon>Pezizomycotina</taxon>
        <taxon>Eurotiomycetes</taxon>
        <taxon>Eurotiomycetidae</taxon>
        <taxon>Eurotiales</taxon>
        <taxon>Aspergillaceae</taxon>
        <taxon>Aspergillus</taxon>
        <taxon>Aspergillus subgen. Circumdati</taxon>
    </lineage>
</organism>